<proteinExistence type="predicted"/>
<gene>
    <name evidence="1" type="ORF">I7I52_12011</name>
</gene>
<reference evidence="1 2" key="1">
    <citation type="submission" date="2021-01" db="EMBL/GenBank/DDBJ databases">
        <title>Chromosome-level genome assembly of a human fungal pathogen reveals clustering of transcriptionally co-regulated genes.</title>
        <authorList>
            <person name="Voorhies M."/>
            <person name="Cohen S."/>
            <person name="Shea T.P."/>
            <person name="Petrus S."/>
            <person name="Munoz J.F."/>
            <person name="Poplawski S."/>
            <person name="Goldman W.E."/>
            <person name="Michael T."/>
            <person name="Cuomo C.A."/>
            <person name="Sil A."/>
            <person name="Beyhan S."/>
        </authorList>
    </citation>
    <scope>NUCLEOTIDE SEQUENCE [LARGE SCALE GENOMIC DNA]</scope>
    <source>
        <strain evidence="1 2">G184AR</strain>
    </source>
</reference>
<dbReference type="OrthoDB" id="4179138at2759"/>
<dbReference type="EMBL" id="JAEVHI010000006">
    <property type="protein sequence ID" value="KAG5288502.1"/>
    <property type="molecule type" value="Genomic_DNA"/>
</dbReference>
<protein>
    <submittedName>
        <fullName evidence="1">Uncharacterized protein</fullName>
    </submittedName>
</protein>
<dbReference type="Proteomes" id="UP000670092">
    <property type="component" value="Unassembled WGS sequence"/>
</dbReference>
<name>A0A8H7YBT1_AJECA</name>
<dbReference type="VEuPathDB" id="FungiDB:I7I52_12011"/>
<comment type="caution">
    <text evidence="1">The sequence shown here is derived from an EMBL/GenBank/DDBJ whole genome shotgun (WGS) entry which is preliminary data.</text>
</comment>
<dbReference type="AlphaFoldDB" id="A0A8H7YBT1"/>
<evidence type="ECO:0000313" key="1">
    <source>
        <dbReference type="EMBL" id="KAG5288502.1"/>
    </source>
</evidence>
<sequence length="93" mass="10552">MKEILKEIRSSTSLYPDSLSSVNAFRQHTLPSTPQATTHFYYIMFQPSIDSPCRNTHLAKLEYLACQQGMAPSMSQRSTPRYLNVHTCLISSP</sequence>
<organism evidence="1 2">
    <name type="scientific">Ajellomyces capsulatus</name>
    <name type="common">Darling's disease fungus</name>
    <name type="synonym">Histoplasma capsulatum</name>
    <dbReference type="NCBI Taxonomy" id="5037"/>
    <lineage>
        <taxon>Eukaryota</taxon>
        <taxon>Fungi</taxon>
        <taxon>Dikarya</taxon>
        <taxon>Ascomycota</taxon>
        <taxon>Pezizomycotina</taxon>
        <taxon>Eurotiomycetes</taxon>
        <taxon>Eurotiomycetidae</taxon>
        <taxon>Onygenales</taxon>
        <taxon>Ajellomycetaceae</taxon>
        <taxon>Histoplasma</taxon>
    </lineage>
</organism>
<evidence type="ECO:0000313" key="2">
    <source>
        <dbReference type="Proteomes" id="UP000670092"/>
    </source>
</evidence>
<accession>A0A8H7YBT1</accession>